<proteinExistence type="predicted"/>
<feature type="domain" description="ABC transporter" evidence="3">
    <location>
        <begin position="242"/>
        <end position="486"/>
    </location>
</feature>
<protein>
    <submittedName>
        <fullName evidence="4">ABC transporter</fullName>
    </submittedName>
</protein>
<dbReference type="PANTHER" id="PTHR43790">
    <property type="entry name" value="CARBOHYDRATE TRANSPORT ATP-BINDING PROTEIN MG119-RELATED"/>
    <property type="match status" value="1"/>
</dbReference>
<keyword evidence="2" id="KW-0067">ATP-binding</keyword>
<dbReference type="RefSeq" id="WP_307871230.1">
    <property type="nucleotide sequence ID" value="NZ_BAAABO010000050.1"/>
</dbReference>
<dbReference type="PROSITE" id="PS50893">
    <property type="entry name" value="ABC_TRANSPORTER_2"/>
    <property type="match status" value="2"/>
</dbReference>
<dbReference type="InterPro" id="IPR003439">
    <property type="entry name" value="ABC_transporter-like_ATP-bd"/>
</dbReference>
<dbReference type="EMBL" id="BOMI01000095">
    <property type="protein sequence ID" value="GID76270.1"/>
    <property type="molecule type" value="Genomic_DNA"/>
</dbReference>
<organism evidence="4 5">
    <name type="scientific">Paractinoplanes deccanensis</name>
    <dbReference type="NCBI Taxonomy" id="113561"/>
    <lineage>
        <taxon>Bacteria</taxon>
        <taxon>Bacillati</taxon>
        <taxon>Actinomycetota</taxon>
        <taxon>Actinomycetes</taxon>
        <taxon>Micromonosporales</taxon>
        <taxon>Micromonosporaceae</taxon>
        <taxon>Paractinoplanes</taxon>
    </lineage>
</organism>
<comment type="caution">
    <text evidence="4">The sequence shown here is derived from an EMBL/GenBank/DDBJ whole genome shotgun (WGS) entry which is preliminary data.</text>
</comment>
<evidence type="ECO:0000259" key="3">
    <source>
        <dbReference type="PROSITE" id="PS50893"/>
    </source>
</evidence>
<dbReference type="InterPro" id="IPR050107">
    <property type="entry name" value="ABC_carbohydrate_import_ATPase"/>
</dbReference>
<evidence type="ECO:0000256" key="1">
    <source>
        <dbReference type="ARBA" id="ARBA00022741"/>
    </source>
</evidence>
<keyword evidence="5" id="KW-1185">Reference proteome</keyword>
<accession>A0ABQ3Y8J3</accession>
<dbReference type="PANTHER" id="PTHR43790:SF4">
    <property type="entry name" value="GUANOSINE IMPORT ATP-BINDING PROTEIN NUPO"/>
    <property type="match status" value="1"/>
</dbReference>
<dbReference type="SMART" id="SM00382">
    <property type="entry name" value="AAA"/>
    <property type="match status" value="2"/>
</dbReference>
<sequence length="494" mass="53337">MANDHIDITVEPGEVHALLGENGAGKSTLMNQLYGLLQPDEGEILVDGEKKVFRSPRDAIAAGIGMVHQHFMLVPVFTVAENIALGAEEVRGGPLGFLDRRRNRRDVLETSKKYGLPVDPDALIENLPVGAQQRVEIVKALTRDVDLLILDEPTAVLTPQETDELLAVMRSLAESGKSIVFITHKLREVKAIADRITVIRRGRTVGTATPDTSEDELAALMVGRDVSLEVAKGPAEPGREVLKISGLIVEDDRGVRAVDAVDLTVRAGEVLGIAGVQGNGQTELVEAIMGLRPVRAGTIELEDDSLIGRSTKQVLRSGVGYVPEDRSLDGVVKDFSVAENLVLDMYDREPYGSAFRLNPKAIAVNAAERVEQFDIRVSSPQSAVGTLSGGNQQKVVVAREMSRPLRLFIASQPTRGVDVGSIEFIHKQIIHERDNGTAVLVVSSELDEVVGLADRIAVMYRGRVLAVVSPDTPREEIGLLMAGITGTQEAEDDQ</sequence>
<dbReference type="Pfam" id="PF00005">
    <property type="entry name" value="ABC_tran"/>
    <property type="match status" value="2"/>
</dbReference>
<name>A0ABQ3Y8J3_9ACTN</name>
<dbReference type="InterPro" id="IPR017871">
    <property type="entry name" value="ABC_transporter-like_CS"/>
</dbReference>
<dbReference type="Proteomes" id="UP000609879">
    <property type="component" value="Unassembled WGS sequence"/>
</dbReference>
<evidence type="ECO:0000313" key="5">
    <source>
        <dbReference type="Proteomes" id="UP000609879"/>
    </source>
</evidence>
<reference evidence="4 5" key="1">
    <citation type="submission" date="2021-01" db="EMBL/GenBank/DDBJ databases">
        <title>Whole genome shotgun sequence of Actinoplanes deccanensis NBRC 13994.</title>
        <authorList>
            <person name="Komaki H."/>
            <person name="Tamura T."/>
        </authorList>
    </citation>
    <scope>NUCLEOTIDE SEQUENCE [LARGE SCALE GENOMIC DNA]</scope>
    <source>
        <strain evidence="4 5">NBRC 13994</strain>
    </source>
</reference>
<evidence type="ECO:0000313" key="4">
    <source>
        <dbReference type="EMBL" id="GID76270.1"/>
    </source>
</evidence>
<dbReference type="SUPFAM" id="SSF52540">
    <property type="entry name" value="P-loop containing nucleoside triphosphate hydrolases"/>
    <property type="match status" value="2"/>
</dbReference>
<dbReference type="InterPro" id="IPR003593">
    <property type="entry name" value="AAA+_ATPase"/>
</dbReference>
<dbReference type="InterPro" id="IPR027417">
    <property type="entry name" value="P-loop_NTPase"/>
</dbReference>
<feature type="domain" description="ABC transporter" evidence="3">
    <location>
        <begin position="1"/>
        <end position="226"/>
    </location>
</feature>
<dbReference type="Gene3D" id="3.40.50.300">
    <property type="entry name" value="P-loop containing nucleotide triphosphate hydrolases"/>
    <property type="match status" value="2"/>
</dbReference>
<dbReference type="CDD" id="cd03215">
    <property type="entry name" value="ABC_Carb_Monos_II"/>
    <property type="match status" value="1"/>
</dbReference>
<evidence type="ECO:0000256" key="2">
    <source>
        <dbReference type="ARBA" id="ARBA00022840"/>
    </source>
</evidence>
<keyword evidence="1" id="KW-0547">Nucleotide-binding</keyword>
<dbReference type="CDD" id="cd03216">
    <property type="entry name" value="ABC_Carb_Monos_I"/>
    <property type="match status" value="1"/>
</dbReference>
<gene>
    <name evidence="4" type="ORF">Ade02nite_49110</name>
</gene>
<dbReference type="PROSITE" id="PS00211">
    <property type="entry name" value="ABC_TRANSPORTER_1"/>
    <property type="match status" value="1"/>
</dbReference>